<comment type="caution">
    <text evidence="1">The sequence shown here is derived from an EMBL/GenBank/DDBJ whole genome shotgun (WGS) entry which is preliminary data.</text>
</comment>
<name>A0AAV7SEA9_PLEWA</name>
<accession>A0AAV7SEA9</accession>
<sequence length="166" mass="17569">MPHTGASFNNKSLLTSPGEVHSASLYSEAAFPPAYRAKPSVKPAQGWEATSLSQPAVILCSGELLHLRATCGNGGWSSAPPGVHRVSSGLTLPLGVGLLHRKRQAYSQTRAVAVKYPKWEPACAPWALLTVLLTIRALHGADPCGLHLLGPQEARSDTLVPPGSWH</sequence>
<gene>
    <name evidence="1" type="ORF">NDU88_001993</name>
</gene>
<proteinExistence type="predicted"/>
<protein>
    <submittedName>
        <fullName evidence="1">Uncharacterized protein</fullName>
    </submittedName>
</protein>
<dbReference type="EMBL" id="JANPWB010000008">
    <property type="protein sequence ID" value="KAJ1161508.1"/>
    <property type="molecule type" value="Genomic_DNA"/>
</dbReference>
<keyword evidence="2" id="KW-1185">Reference proteome</keyword>
<reference evidence="1" key="1">
    <citation type="journal article" date="2022" name="bioRxiv">
        <title>Sequencing and chromosome-scale assembly of the giantPleurodeles waltlgenome.</title>
        <authorList>
            <person name="Brown T."/>
            <person name="Elewa A."/>
            <person name="Iarovenko S."/>
            <person name="Subramanian E."/>
            <person name="Araus A.J."/>
            <person name="Petzold A."/>
            <person name="Susuki M."/>
            <person name="Suzuki K.-i.T."/>
            <person name="Hayashi T."/>
            <person name="Toyoda A."/>
            <person name="Oliveira C."/>
            <person name="Osipova E."/>
            <person name="Leigh N.D."/>
            <person name="Simon A."/>
            <person name="Yun M.H."/>
        </authorList>
    </citation>
    <scope>NUCLEOTIDE SEQUENCE</scope>
    <source>
        <strain evidence="1">20211129_DDA</strain>
        <tissue evidence="1">Liver</tissue>
    </source>
</reference>
<evidence type="ECO:0000313" key="1">
    <source>
        <dbReference type="EMBL" id="KAJ1161508.1"/>
    </source>
</evidence>
<organism evidence="1 2">
    <name type="scientific">Pleurodeles waltl</name>
    <name type="common">Iberian ribbed newt</name>
    <dbReference type="NCBI Taxonomy" id="8319"/>
    <lineage>
        <taxon>Eukaryota</taxon>
        <taxon>Metazoa</taxon>
        <taxon>Chordata</taxon>
        <taxon>Craniata</taxon>
        <taxon>Vertebrata</taxon>
        <taxon>Euteleostomi</taxon>
        <taxon>Amphibia</taxon>
        <taxon>Batrachia</taxon>
        <taxon>Caudata</taxon>
        <taxon>Salamandroidea</taxon>
        <taxon>Salamandridae</taxon>
        <taxon>Pleurodelinae</taxon>
        <taxon>Pleurodeles</taxon>
    </lineage>
</organism>
<dbReference type="AlphaFoldDB" id="A0AAV7SEA9"/>
<evidence type="ECO:0000313" key="2">
    <source>
        <dbReference type="Proteomes" id="UP001066276"/>
    </source>
</evidence>
<dbReference type="Proteomes" id="UP001066276">
    <property type="component" value="Chromosome 4_2"/>
</dbReference>